<dbReference type="InterPro" id="IPR005769">
    <property type="entry name" value="PhnE/PtxC"/>
</dbReference>
<evidence type="ECO:0000256" key="7">
    <source>
        <dbReference type="RuleBase" id="RU363032"/>
    </source>
</evidence>
<evidence type="ECO:0000256" key="1">
    <source>
        <dbReference type="ARBA" id="ARBA00004651"/>
    </source>
</evidence>
<protein>
    <submittedName>
        <fullName evidence="9">Phosphonate transport system permease protein</fullName>
    </submittedName>
</protein>
<proteinExistence type="inferred from homology"/>
<evidence type="ECO:0000313" key="10">
    <source>
        <dbReference type="Proteomes" id="UP000217076"/>
    </source>
</evidence>
<dbReference type="GO" id="GO:0015416">
    <property type="term" value="F:ABC-type phosphonate transporter activity"/>
    <property type="evidence" value="ECO:0007669"/>
    <property type="project" value="InterPro"/>
</dbReference>
<dbReference type="EMBL" id="FNCV01000005">
    <property type="protein sequence ID" value="SDH23444.1"/>
    <property type="molecule type" value="Genomic_DNA"/>
</dbReference>
<evidence type="ECO:0000259" key="8">
    <source>
        <dbReference type="PROSITE" id="PS50928"/>
    </source>
</evidence>
<feature type="transmembrane region" description="Helical" evidence="7">
    <location>
        <begin position="135"/>
        <end position="158"/>
    </location>
</feature>
<evidence type="ECO:0000256" key="5">
    <source>
        <dbReference type="ARBA" id="ARBA00022989"/>
    </source>
</evidence>
<dbReference type="RefSeq" id="WP_092618592.1">
    <property type="nucleotide sequence ID" value="NZ_FNCV01000005.1"/>
</dbReference>
<dbReference type="SUPFAM" id="SSF161098">
    <property type="entry name" value="MetI-like"/>
    <property type="match status" value="1"/>
</dbReference>
<accession>A0A1G8ARF4</accession>
<keyword evidence="10" id="KW-1185">Reference proteome</keyword>
<reference evidence="10" key="1">
    <citation type="submission" date="2016-10" db="EMBL/GenBank/DDBJ databases">
        <authorList>
            <person name="Varghese N."/>
            <person name="Submissions S."/>
        </authorList>
    </citation>
    <scope>NUCLEOTIDE SEQUENCE [LARGE SCALE GENOMIC DNA]</scope>
    <source>
        <strain evidence="10">930I</strain>
    </source>
</reference>
<evidence type="ECO:0000256" key="6">
    <source>
        <dbReference type="ARBA" id="ARBA00023136"/>
    </source>
</evidence>
<comment type="subcellular location">
    <subcellularLocation>
        <location evidence="1 7">Cell membrane</location>
        <topology evidence="1 7">Multi-pass membrane protein</topology>
    </subcellularLocation>
</comment>
<dbReference type="GO" id="GO:0005886">
    <property type="term" value="C:plasma membrane"/>
    <property type="evidence" value="ECO:0007669"/>
    <property type="project" value="UniProtKB-SubCell"/>
</dbReference>
<dbReference type="InterPro" id="IPR035906">
    <property type="entry name" value="MetI-like_sf"/>
</dbReference>
<organism evidence="9 10">
    <name type="scientific">Roseospirillum parvum</name>
    <dbReference type="NCBI Taxonomy" id="83401"/>
    <lineage>
        <taxon>Bacteria</taxon>
        <taxon>Pseudomonadati</taxon>
        <taxon>Pseudomonadota</taxon>
        <taxon>Alphaproteobacteria</taxon>
        <taxon>Rhodospirillales</taxon>
        <taxon>Rhodospirillaceae</taxon>
        <taxon>Roseospirillum</taxon>
    </lineage>
</organism>
<name>A0A1G8ARF4_9PROT</name>
<dbReference type="AlphaFoldDB" id="A0A1G8ARF4"/>
<keyword evidence="5 7" id="KW-1133">Transmembrane helix</keyword>
<feature type="transmembrane region" description="Helical" evidence="7">
    <location>
        <begin position="248"/>
        <end position="269"/>
    </location>
</feature>
<gene>
    <name evidence="9" type="ORF">SAMN05421742_10580</name>
</gene>
<dbReference type="CDD" id="cd06261">
    <property type="entry name" value="TM_PBP2"/>
    <property type="match status" value="1"/>
</dbReference>
<sequence>MVDPHLHQTVVALERRRRLYSALTIVVVALILVSGYAQAESMNSGGFIQGLRKFFDYPQDIVAAAWDRGGEFFVIVWEFIPALIDTLNIAATATLLGGALAVVLAFLSTRNLDVWPPLIPVVRRSMDIMRTFPELILALFLIFVLGASSVPAMIAVAVHTVGALGKLFSEVNENVSRQPIEGLEAAGANWMQRMRFAVLPQVLPNYTSYFLLRFEINVRASAILGFVGAGGLGAELRRSIGWGSGHETAALLLLLFVSIMIIDQTSAYLRRALAGDGALPWQRLKGAAA</sequence>
<dbReference type="Proteomes" id="UP000217076">
    <property type="component" value="Unassembled WGS sequence"/>
</dbReference>
<keyword evidence="4 7" id="KW-0812">Transmembrane</keyword>
<feature type="domain" description="ABC transmembrane type-1" evidence="8">
    <location>
        <begin position="83"/>
        <end position="266"/>
    </location>
</feature>
<evidence type="ECO:0000313" key="9">
    <source>
        <dbReference type="EMBL" id="SDH23444.1"/>
    </source>
</evidence>
<dbReference type="InterPro" id="IPR000515">
    <property type="entry name" value="MetI-like"/>
</dbReference>
<keyword evidence="6 7" id="KW-0472">Membrane</keyword>
<evidence type="ECO:0000256" key="2">
    <source>
        <dbReference type="ARBA" id="ARBA00022448"/>
    </source>
</evidence>
<dbReference type="NCBIfam" id="TIGR01097">
    <property type="entry name" value="PhnE"/>
    <property type="match status" value="1"/>
</dbReference>
<keyword evidence="2 7" id="KW-0813">Transport</keyword>
<feature type="transmembrane region" description="Helical" evidence="7">
    <location>
        <begin position="19"/>
        <end position="37"/>
    </location>
</feature>
<dbReference type="PROSITE" id="PS50928">
    <property type="entry name" value="ABC_TM1"/>
    <property type="match status" value="1"/>
</dbReference>
<comment type="similarity">
    <text evidence="7">Belongs to the binding-protein-dependent transport system permease family.</text>
</comment>
<dbReference type="STRING" id="83401.SAMN05421742_10580"/>
<dbReference type="PANTHER" id="PTHR30043:SF1">
    <property type="entry name" value="ABC TRANSPORT SYSTEM PERMEASE PROTEIN P69"/>
    <property type="match status" value="1"/>
</dbReference>
<dbReference type="OrthoDB" id="7820570at2"/>
<dbReference type="Pfam" id="PF00528">
    <property type="entry name" value="BPD_transp_1"/>
    <property type="match status" value="1"/>
</dbReference>
<evidence type="ECO:0000256" key="3">
    <source>
        <dbReference type="ARBA" id="ARBA00022475"/>
    </source>
</evidence>
<keyword evidence="3" id="KW-1003">Cell membrane</keyword>
<evidence type="ECO:0000256" key="4">
    <source>
        <dbReference type="ARBA" id="ARBA00022692"/>
    </source>
</evidence>
<feature type="transmembrane region" description="Helical" evidence="7">
    <location>
        <begin position="87"/>
        <end position="107"/>
    </location>
</feature>
<dbReference type="Gene3D" id="1.10.3720.10">
    <property type="entry name" value="MetI-like"/>
    <property type="match status" value="1"/>
</dbReference>
<dbReference type="PANTHER" id="PTHR30043">
    <property type="entry name" value="PHOSPHONATES TRANSPORT SYSTEM PERMEASE PROTEIN"/>
    <property type="match status" value="1"/>
</dbReference>